<evidence type="ECO:0000313" key="2">
    <source>
        <dbReference type="Proteomes" id="UP000807850"/>
    </source>
</evidence>
<proteinExistence type="predicted"/>
<accession>A0A9D6L6E1</accession>
<dbReference type="Proteomes" id="UP000807850">
    <property type="component" value="Unassembled WGS sequence"/>
</dbReference>
<name>A0A9D6L6E1_UNCEI</name>
<organism evidence="1 2">
    <name type="scientific">Eiseniibacteriota bacterium</name>
    <dbReference type="NCBI Taxonomy" id="2212470"/>
    <lineage>
        <taxon>Bacteria</taxon>
        <taxon>Candidatus Eiseniibacteriota</taxon>
    </lineage>
</organism>
<dbReference type="AlphaFoldDB" id="A0A9D6L6E1"/>
<reference evidence="1" key="1">
    <citation type="submission" date="2020-07" db="EMBL/GenBank/DDBJ databases">
        <title>Huge and variable diversity of episymbiotic CPR bacteria and DPANN archaea in groundwater ecosystems.</title>
        <authorList>
            <person name="He C.Y."/>
            <person name="Keren R."/>
            <person name="Whittaker M."/>
            <person name="Farag I.F."/>
            <person name="Doudna J."/>
            <person name="Cate J.H.D."/>
            <person name="Banfield J.F."/>
        </authorList>
    </citation>
    <scope>NUCLEOTIDE SEQUENCE</scope>
    <source>
        <strain evidence="1">NC_groundwater_928_Pr1_S-0.2um_72_17</strain>
    </source>
</reference>
<gene>
    <name evidence="1" type="ORF">HY076_05750</name>
</gene>
<protein>
    <submittedName>
        <fullName evidence="1">Uncharacterized protein</fullName>
    </submittedName>
</protein>
<evidence type="ECO:0000313" key="1">
    <source>
        <dbReference type="EMBL" id="MBI3539758.1"/>
    </source>
</evidence>
<sequence length="211" mass="22597">MTVPAAARAQSLLFDYVGFDYEYPKFGPTFGSIGNGYQGVGEVQVVAAPLVSDQTNYQYTYFFDGLTASNVQTSGSFVIITYSGPGTLTVYEDSRSTGTAFDYGTNPPNAVAPPSFIDGTAILVGSLTNFRYVFNTSTGSGSFDADFSATGGTQLSNLPTNQRDGWTFAGVTQNSNTIPTGYAHQVKGQTFLNPPLPTQNTSWGGLKRRYR</sequence>
<comment type="caution">
    <text evidence="1">The sequence shown here is derived from an EMBL/GenBank/DDBJ whole genome shotgun (WGS) entry which is preliminary data.</text>
</comment>
<dbReference type="EMBL" id="JACQAY010000181">
    <property type="protein sequence ID" value="MBI3539758.1"/>
    <property type="molecule type" value="Genomic_DNA"/>
</dbReference>